<proteinExistence type="inferred from homology"/>
<organism evidence="8 9">
    <name type="scientific">Pediococcus stilesii</name>
    <dbReference type="NCBI Taxonomy" id="331679"/>
    <lineage>
        <taxon>Bacteria</taxon>
        <taxon>Bacillati</taxon>
        <taxon>Bacillota</taxon>
        <taxon>Bacilli</taxon>
        <taxon>Lactobacillales</taxon>
        <taxon>Lactobacillaceae</taxon>
        <taxon>Pediococcus</taxon>
    </lineage>
</organism>
<dbReference type="PROSITE" id="PS51462">
    <property type="entry name" value="NUDIX"/>
    <property type="match status" value="1"/>
</dbReference>
<dbReference type="GO" id="GO:0004081">
    <property type="term" value="F:bis(5'-nucleosyl)-tetraphosphatase (asymmetrical) activity"/>
    <property type="evidence" value="ECO:0007669"/>
    <property type="project" value="TreeGrafter"/>
</dbReference>
<dbReference type="Gene3D" id="3.90.79.10">
    <property type="entry name" value="Nucleoside Triphosphate Pyrophosphohydrolase"/>
    <property type="match status" value="1"/>
</dbReference>
<reference evidence="8 9" key="1">
    <citation type="submission" date="2019-05" db="EMBL/GenBank/DDBJ databases">
        <title>The metagenome of a microbial culture collection derived from dairy environment covers the genomic content of the human microbiome.</title>
        <authorList>
            <person name="Roder T."/>
            <person name="Wuthrich D."/>
            <person name="Sattari Z."/>
            <person name="Von Ah U."/>
            <person name="Bar C."/>
            <person name="Ronchi F."/>
            <person name="Macpherson A.J."/>
            <person name="Ganal-Vonarburg S.C."/>
            <person name="Bruggmann R."/>
            <person name="Vergeres G."/>
        </authorList>
    </citation>
    <scope>NUCLEOTIDE SEQUENCE [LARGE SCALE GENOMIC DNA]</scope>
    <source>
        <strain evidence="8 9">FAM 18815</strain>
    </source>
</reference>
<dbReference type="GO" id="GO:0006167">
    <property type="term" value="P:AMP biosynthetic process"/>
    <property type="evidence" value="ECO:0007669"/>
    <property type="project" value="TreeGrafter"/>
</dbReference>
<dbReference type="CDD" id="cd03428">
    <property type="entry name" value="NUDIX_Ap4A_Nudt2"/>
    <property type="match status" value="1"/>
</dbReference>
<evidence type="ECO:0000256" key="5">
    <source>
        <dbReference type="ARBA" id="ARBA00032644"/>
    </source>
</evidence>
<dbReference type="PROSITE" id="PS00893">
    <property type="entry name" value="NUDIX_BOX"/>
    <property type="match status" value="1"/>
</dbReference>
<name>A0A5R9BYA6_9LACO</name>
<dbReference type="InterPro" id="IPR003565">
    <property type="entry name" value="Tetra_PHTase"/>
</dbReference>
<dbReference type="PANTHER" id="PTHR21340">
    <property type="entry name" value="DIADENOSINE 5,5-P1,P4-TETRAPHOSPHATE PYROPHOSPHOHYDROLASE MUTT"/>
    <property type="match status" value="1"/>
</dbReference>
<feature type="domain" description="Nudix hydrolase" evidence="7">
    <location>
        <begin position="1"/>
        <end position="130"/>
    </location>
</feature>
<dbReference type="Pfam" id="PF00293">
    <property type="entry name" value="NUDIX"/>
    <property type="match status" value="1"/>
</dbReference>
<dbReference type="PANTHER" id="PTHR21340:SF0">
    <property type="entry name" value="BIS(5'-NUCLEOSYL)-TETRAPHOSPHATASE [ASYMMETRICAL]"/>
    <property type="match status" value="1"/>
</dbReference>
<evidence type="ECO:0000313" key="9">
    <source>
        <dbReference type="Proteomes" id="UP000305541"/>
    </source>
</evidence>
<evidence type="ECO:0000256" key="2">
    <source>
        <dbReference type="ARBA" id="ARBA00018911"/>
    </source>
</evidence>
<dbReference type="OrthoDB" id="9816289at2"/>
<dbReference type="AlphaFoldDB" id="A0A5R9BYA6"/>
<dbReference type="InterPro" id="IPR000086">
    <property type="entry name" value="NUDIX_hydrolase_dom"/>
</dbReference>
<evidence type="ECO:0000313" key="8">
    <source>
        <dbReference type="EMBL" id="TLQ05669.1"/>
    </source>
</evidence>
<evidence type="ECO:0000259" key="7">
    <source>
        <dbReference type="PROSITE" id="PS51462"/>
    </source>
</evidence>
<evidence type="ECO:0000256" key="4">
    <source>
        <dbReference type="ARBA" id="ARBA00022801"/>
    </source>
</evidence>
<dbReference type="RefSeq" id="WP_138473561.1">
    <property type="nucleotide sequence ID" value="NZ_VBTH01000001.1"/>
</dbReference>
<keyword evidence="3" id="KW-0547">Nucleotide-binding</keyword>
<evidence type="ECO:0000256" key="6">
    <source>
        <dbReference type="RuleBase" id="RU003476"/>
    </source>
</evidence>
<dbReference type="SUPFAM" id="SSF55811">
    <property type="entry name" value="Nudix"/>
    <property type="match status" value="1"/>
</dbReference>
<dbReference type="InterPro" id="IPR020476">
    <property type="entry name" value="Nudix_hydrolase"/>
</dbReference>
<keyword evidence="4 6" id="KW-0378">Hydrolase</keyword>
<dbReference type="EMBL" id="VBTH01000001">
    <property type="protein sequence ID" value="TLQ05669.1"/>
    <property type="molecule type" value="Genomic_DNA"/>
</dbReference>
<gene>
    <name evidence="8" type="ORF">FEZ51_00365</name>
</gene>
<dbReference type="PRINTS" id="PR00502">
    <property type="entry name" value="NUDIXFAMILY"/>
</dbReference>
<evidence type="ECO:0000256" key="1">
    <source>
        <dbReference type="ARBA" id="ARBA00005582"/>
    </source>
</evidence>
<evidence type="ECO:0000256" key="3">
    <source>
        <dbReference type="ARBA" id="ARBA00022741"/>
    </source>
</evidence>
<dbReference type="Proteomes" id="UP000305541">
    <property type="component" value="Unassembled WGS sequence"/>
</dbReference>
<dbReference type="InterPro" id="IPR051325">
    <property type="entry name" value="Nudix_hydrolase_domain"/>
</dbReference>
<dbReference type="InterPro" id="IPR015797">
    <property type="entry name" value="NUDIX_hydrolase-like_dom_sf"/>
</dbReference>
<accession>A0A5R9BYA6</accession>
<dbReference type="GO" id="GO:0000166">
    <property type="term" value="F:nucleotide binding"/>
    <property type="evidence" value="ECO:0007669"/>
    <property type="project" value="UniProtKB-KW"/>
</dbReference>
<dbReference type="InterPro" id="IPR020084">
    <property type="entry name" value="NUDIX_hydrolase_CS"/>
</dbReference>
<dbReference type="GO" id="GO:0006754">
    <property type="term" value="P:ATP biosynthetic process"/>
    <property type="evidence" value="ECO:0007669"/>
    <property type="project" value="TreeGrafter"/>
</dbReference>
<comment type="caution">
    <text evidence="8">The sequence shown here is derived from an EMBL/GenBank/DDBJ whole genome shotgun (WGS) entry which is preliminary data.</text>
</comment>
<comment type="similarity">
    <text evidence="1 6">Belongs to the Nudix hydrolase family.</text>
</comment>
<sequence length="138" mass="15926">MALELDGGAVVYQMRNQKPYYLLLESATSAFWGFPKGHIEGKESVIEAAKREIYEETGIRAEIDENFYDVLNYKVGSNDKRVTLFSSEVQTDVVLRLQREEISAAGWFDYTTAREKLTYLNLKQTLERVNQYVEKIKG</sequence>
<protein>
    <recommendedName>
        <fullName evidence="2">Bis(5'-nucleosyl)-tetraphosphatase [asymmetrical]</fullName>
    </recommendedName>
    <alternativeName>
        <fullName evidence="5">Diadenosine 5',5'''-P1,P4-tetraphosphate asymmetrical hydrolase</fullName>
    </alternativeName>
</protein>